<dbReference type="EMBL" id="GBRH01210401">
    <property type="protein sequence ID" value="JAD87494.1"/>
    <property type="molecule type" value="Transcribed_RNA"/>
</dbReference>
<name>A0A0A9DFW5_ARUDO</name>
<organism evidence="2">
    <name type="scientific">Arundo donax</name>
    <name type="common">Giant reed</name>
    <name type="synonym">Donax arundinaceus</name>
    <dbReference type="NCBI Taxonomy" id="35708"/>
    <lineage>
        <taxon>Eukaryota</taxon>
        <taxon>Viridiplantae</taxon>
        <taxon>Streptophyta</taxon>
        <taxon>Embryophyta</taxon>
        <taxon>Tracheophyta</taxon>
        <taxon>Spermatophyta</taxon>
        <taxon>Magnoliopsida</taxon>
        <taxon>Liliopsida</taxon>
        <taxon>Poales</taxon>
        <taxon>Poaceae</taxon>
        <taxon>PACMAD clade</taxon>
        <taxon>Arundinoideae</taxon>
        <taxon>Arundineae</taxon>
        <taxon>Arundo</taxon>
    </lineage>
</organism>
<protein>
    <submittedName>
        <fullName evidence="2">RNL</fullName>
    </submittedName>
</protein>
<evidence type="ECO:0000313" key="2">
    <source>
        <dbReference type="EMBL" id="JAD87494.1"/>
    </source>
</evidence>
<evidence type="ECO:0000256" key="1">
    <source>
        <dbReference type="SAM" id="MobiDB-lite"/>
    </source>
</evidence>
<reference evidence="2" key="1">
    <citation type="submission" date="2014-09" db="EMBL/GenBank/DDBJ databases">
        <authorList>
            <person name="Magalhaes I.L.F."/>
            <person name="Oliveira U."/>
            <person name="Santos F.R."/>
            <person name="Vidigal T.H.D.A."/>
            <person name="Brescovit A.D."/>
            <person name="Santos A.J."/>
        </authorList>
    </citation>
    <scope>NUCLEOTIDE SEQUENCE</scope>
    <source>
        <tissue evidence="2">Shoot tissue taken approximately 20 cm above the soil surface</tissue>
    </source>
</reference>
<feature type="region of interest" description="Disordered" evidence="1">
    <location>
        <begin position="1"/>
        <end position="21"/>
    </location>
</feature>
<feature type="compositionally biased region" description="Basic and acidic residues" evidence="1">
    <location>
        <begin position="12"/>
        <end position="21"/>
    </location>
</feature>
<reference evidence="2" key="2">
    <citation type="journal article" date="2015" name="Data Brief">
        <title>Shoot transcriptome of the giant reed, Arundo donax.</title>
        <authorList>
            <person name="Barrero R.A."/>
            <person name="Guerrero F.D."/>
            <person name="Moolhuijzen P."/>
            <person name="Goolsby J.A."/>
            <person name="Tidwell J."/>
            <person name="Bellgard S.E."/>
            <person name="Bellgard M.I."/>
        </authorList>
    </citation>
    <scope>NUCLEOTIDE SEQUENCE</scope>
    <source>
        <tissue evidence="2">Shoot tissue taken approximately 20 cm above the soil surface</tissue>
    </source>
</reference>
<sequence length="60" mass="6184">MEAQGPRRGLRDRRAGREDEPRLAIGGASAAVGVQGLRDLLGGRRRCLLLVDSISGGGGG</sequence>
<dbReference type="AlphaFoldDB" id="A0A0A9DFW5"/>
<proteinExistence type="predicted"/>
<accession>A0A0A9DFW5</accession>